<protein>
    <submittedName>
        <fullName evidence="2">Uncharacterized protein</fullName>
    </submittedName>
</protein>
<feature type="compositionally biased region" description="Basic and acidic residues" evidence="1">
    <location>
        <begin position="41"/>
        <end position="52"/>
    </location>
</feature>
<dbReference type="AlphaFoldDB" id="A0A5B7JPD2"/>
<feature type="region of interest" description="Disordered" evidence="1">
    <location>
        <begin position="1"/>
        <end position="20"/>
    </location>
</feature>
<dbReference type="EMBL" id="VSRR010115067">
    <property type="protein sequence ID" value="MPC98660.1"/>
    <property type="molecule type" value="Genomic_DNA"/>
</dbReference>
<evidence type="ECO:0000256" key="1">
    <source>
        <dbReference type="SAM" id="MobiDB-lite"/>
    </source>
</evidence>
<comment type="caution">
    <text evidence="2">The sequence shown here is derived from an EMBL/GenBank/DDBJ whole genome shotgun (WGS) entry which is preliminary data.</text>
</comment>
<keyword evidence="3" id="KW-1185">Reference proteome</keyword>
<evidence type="ECO:0000313" key="2">
    <source>
        <dbReference type="EMBL" id="MPC98660.1"/>
    </source>
</evidence>
<organism evidence="2 3">
    <name type="scientific">Portunus trituberculatus</name>
    <name type="common">Swimming crab</name>
    <name type="synonym">Neptunus trituberculatus</name>
    <dbReference type="NCBI Taxonomy" id="210409"/>
    <lineage>
        <taxon>Eukaryota</taxon>
        <taxon>Metazoa</taxon>
        <taxon>Ecdysozoa</taxon>
        <taxon>Arthropoda</taxon>
        <taxon>Crustacea</taxon>
        <taxon>Multicrustacea</taxon>
        <taxon>Malacostraca</taxon>
        <taxon>Eumalacostraca</taxon>
        <taxon>Eucarida</taxon>
        <taxon>Decapoda</taxon>
        <taxon>Pleocyemata</taxon>
        <taxon>Brachyura</taxon>
        <taxon>Eubrachyura</taxon>
        <taxon>Portunoidea</taxon>
        <taxon>Portunidae</taxon>
        <taxon>Portuninae</taxon>
        <taxon>Portunus</taxon>
    </lineage>
</organism>
<dbReference type="Proteomes" id="UP000324222">
    <property type="component" value="Unassembled WGS sequence"/>
</dbReference>
<evidence type="ECO:0000313" key="3">
    <source>
        <dbReference type="Proteomes" id="UP000324222"/>
    </source>
</evidence>
<accession>A0A5B7JPD2</accession>
<feature type="region of interest" description="Disordered" evidence="1">
    <location>
        <begin position="29"/>
        <end position="52"/>
    </location>
</feature>
<name>A0A5B7JPD2_PORTR</name>
<gene>
    <name evidence="2" type="ORF">E2C01_094039</name>
</gene>
<sequence>MGSNPGHGLKLGKASTQDNGSHMLKLKPIAMRHHPNPKTIGKPDVKTSKKLN</sequence>
<proteinExistence type="predicted"/>
<reference evidence="2 3" key="1">
    <citation type="submission" date="2019-05" db="EMBL/GenBank/DDBJ databases">
        <title>Another draft genome of Portunus trituberculatus and its Hox gene families provides insights of decapod evolution.</title>
        <authorList>
            <person name="Jeong J.-H."/>
            <person name="Song I."/>
            <person name="Kim S."/>
            <person name="Choi T."/>
            <person name="Kim D."/>
            <person name="Ryu S."/>
            <person name="Kim W."/>
        </authorList>
    </citation>
    <scope>NUCLEOTIDE SEQUENCE [LARGE SCALE GENOMIC DNA]</scope>
    <source>
        <tissue evidence="2">Muscle</tissue>
    </source>
</reference>